<dbReference type="Pfam" id="PF13369">
    <property type="entry name" value="Transglut_core2"/>
    <property type="match status" value="1"/>
</dbReference>
<dbReference type="EMBL" id="CP099429">
    <property type="protein sequence ID" value="USW59267.1"/>
    <property type="molecule type" value="Genomic_DNA"/>
</dbReference>
<dbReference type="Gene3D" id="1.20.1280.50">
    <property type="match status" value="1"/>
</dbReference>
<dbReference type="PROSITE" id="PS50181">
    <property type="entry name" value="FBOX"/>
    <property type="match status" value="1"/>
</dbReference>
<dbReference type="InterPro" id="IPR032698">
    <property type="entry name" value="SirB1_N"/>
</dbReference>
<feature type="domain" description="F-box" evidence="1">
    <location>
        <begin position="10"/>
        <end position="56"/>
    </location>
</feature>
<protein>
    <submittedName>
        <fullName evidence="2">F-box domain, hemimethylated DNA-binding domain, protein SirB1</fullName>
    </submittedName>
</protein>
<dbReference type="PANTHER" id="PTHR31350">
    <property type="entry name" value="SI:DKEY-261L7.2"/>
    <property type="match status" value="1"/>
</dbReference>
<dbReference type="GO" id="GO:0003677">
    <property type="term" value="F:DNA binding"/>
    <property type="evidence" value="ECO:0007669"/>
    <property type="project" value="UniProtKB-KW"/>
</dbReference>
<dbReference type="SUPFAM" id="SSF141255">
    <property type="entry name" value="YccV-like"/>
    <property type="match status" value="1"/>
</dbReference>
<name>A0A9Q9EQW9_9PEZI</name>
<organism evidence="2 3">
    <name type="scientific">Septoria linicola</name>
    <dbReference type="NCBI Taxonomy" id="215465"/>
    <lineage>
        <taxon>Eukaryota</taxon>
        <taxon>Fungi</taxon>
        <taxon>Dikarya</taxon>
        <taxon>Ascomycota</taxon>
        <taxon>Pezizomycotina</taxon>
        <taxon>Dothideomycetes</taxon>
        <taxon>Dothideomycetidae</taxon>
        <taxon>Mycosphaerellales</taxon>
        <taxon>Mycosphaerellaceae</taxon>
        <taxon>Septoria</taxon>
    </lineage>
</organism>
<dbReference type="InterPro" id="IPR001810">
    <property type="entry name" value="F-box_dom"/>
</dbReference>
<dbReference type="SUPFAM" id="SSF81383">
    <property type="entry name" value="F-box domain"/>
    <property type="match status" value="1"/>
</dbReference>
<dbReference type="Proteomes" id="UP001056384">
    <property type="component" value="Chromosome 12"/>
</dbReference>
<keyword evidence="2" id="KW-0238">DNA-binding</keyword>
<dbReference type="SMART" id="SM00992">
    <property type="entry name" value="YccV-like"/>
    <property type="match status" value="1"/>
</dbReference>
<dbReference type="Pfam" id="PF12937">
    <property type="entry name" value="F-box-like"/>
    <property type="match status" value="1"/>
</dbReference>
<evidence type="ECO:0000313" key="3">
    <source>
        <dbReference type="Proteomes" id="UP001056384"/>
    </source>
</evidence>
<reference evidence="2" key="1">
    <citation type="submission" date="2022-06" db="EMBL/GenBank/DDBJ databases">
        <title>Complete genome sequences of two strains of the flax pathogen Septoria linicola.</title>
        <authorList>
            <person name="Lapalu N."/>
            <person name="Simon A."/>
            <person name="Demenou B."/>
            <person name="Paumier D."/>
            <person name="Guillot M.-P."/>
            <person name="Gout L."/>
            <person name="Valade R."/>
        </authorList>
    </citation>
    <scope>NUCLEOTIDE SEQUENCE</scope>
    <source>
        <strain evidence="2">SE15195</strain>
    </source>
</reference>
<dbReference type="NCBIfam" id="TIGR02097">
    <property type="entry name" value="yccV"/>
    <property type="match status" value="1"/>
</dbReference>
<dbReference type="Pfam" id="PF08755">
    <property type="entry name" value="YccV-like"/>
    <property type="match status" value="2"/>
</dbReference>
<dbReference type="Gene3D" id="2.30.30.390">
    <property type="entry name" value="Hemimethylated DNA-binding domain"/>
    <property type="match status" value="1"/>
</dbReference>
<evidence type="ECO:0000313" key="2">
    <source>
        <dbReference type="EMBL" id="USW59267.1"/>
    </source>
</evidence>
<dbReference type="AlphaFoldDB" id="A0A9Q9EQW9"/>
<dbReference type="InterPro" id="IPR011722">
    <property type="entry name" value="Hemimethylated_DNA-bd_dom"/>
</dbReference>
<keyword evidence="3" id="KW-1185">Reference proteome</keyword>
<evidence type="ECO:0000259" key="1">
    <source>
        <dbReference type="PROSITE" id="PS50181"/>
    </source>
</evidence>
<dbReference type="InterPro" id="IPR036623">
    <property type="entry name" value="Hemimethylated_DNA-bd_sf"/>
</dbReference>
<gene>
    <name evidence="2" type="ORF">Slin15195_G125860</name>
</gene>
<sequence>MNDVLGAEDVPSIFHLPDELLELIVEYLPPNATLAFGQTSRRSNKIVYEPLVWRRHCVQTWKHWQRDRNLEEKLQSPPAQTKWRLLYNERAKIDREARELFDNSLLTQQERYARMEEIARHGYDVKDLMLSLRDNTSDDAGDVLARRYYAHTVLGQIHRATALEKWMRLQQRQMVRLEEVLGAYDLFVLSGQSGDLSDIDREFDRLANAVREQNGEDDFDNLSIRRKASLVAEYLRSAGLLRNAGHENYHALRNNFLSMALFDEQHTCLPLQAVAIYCAVARRLGINAKPSNYPQHVHAVIEAPSGMTLDGKHVMVIQGAEPETMHMDPWRSHDEVPAEQLRLRLLQMGAPSHQHTHHLSATTSLEMCLRTGRNIMASVQEARERHRGSDGLSGPDIEAAWYSMLWSMMILGDNNSASTLHRRRQCLPYLVEHFQAHFPEDINLFERYLPTMFEGEREHSILLHLINERRTDDRNKKAPTPRTPETENVRHRIGTHFRHKRYDYEGVIVGWDRRCSAEQRWIEQMRVDDLPRGREQPFYNIVYDSQATDPTRVRLQPASAARHFYKVLCVVHNADDDASADDKSVRYVAEENIDVEVVEGQHPSDVLMSLAGRYFKRWDGKVGAFVSNIKDEYPDD</sequence>
<accession>A0A9Q9EQW9</accession>
<proteinExistence type="predicted"/>
<dbReference type="InterPro" id="IPR036047">
    <property type="entry name" value="F-box-like_dom_sf"/>
</dbReference>
<dbReference type="SMART" id="SM00256">
    <property type="entry name" value="FBOX"/>
    <property type="match status" value="1"/>
</dbReference>
<dbReference type="OrthoDB" id="28868at2759"/>
<dbReference type="PANTHER" id="PTHR31350:SF27">
    <property type="entry name" value="HEMIMETHYLATED DNA-BINDING DOMAIN-CONTAINING PROTEIN"/>
    <property type="match status" value="1"/>
</dbReference>